<feature type="compositionally biased region" description="Polar residues" evidence="1">
    <location>
        <begin position="188"/>
        <end position="198"/>
    </location>
</feature>
<reference evidence="2" key="4">
    <citation type="submission" date="2016-09" db="EMBL/GenBank/DDBJ databases">
        <authorList>
            <person name="Pfeiffer F."/>
        </authorList>
    </citation>
    <scope>NUCLEOTIDE SEQUENCE</scope>
    <source>
        <strain evidence="2">ATCC 43099</strain>
    </source>
</reference>
<accession>D3SX45</accession>
<sequence length="208" mass="23346">MSDQSANGTVHREEPTETVSNGGRNSDGTARMLSRWTFEYEPARLIVREYMSGRTLNACAGKTKLQHDGEIVRNDLNPDRDADTNHDVAEIADYFEPCSFDTVIFDPPFDEKQAETKYDGLHAMDVYAALEDFNELVRPGGHVITFGWNSWGMRSFSAFERVETVLLQRGPIHRDVIVTVDRRTTHSLTSNNGCTLQTDADRKGGGSR</sequence>
<feature type="compositionally biased region" description="Polar residues" evidence="1">
    <location>
        <begin position="17"/>
        <end position="28"/>
    </location>
</feature>
<dbReference type="EMBL" id="CP001932">
    <property type="protein sequence ID" value="ADD03865.1"/>
    <property type="molecule type" value="Genomic_DNA"/>
</dbReference>
<dbReference type="HOGENOM" id="CLU_1318566_0_0_2"/>
<dbReference type="Proteomes" id="UP000011543">
    <property type="component" value="Unassembled WGS sequence"/>
</dbReference>
<dbReference type="AlphaFoldDB" id="D3SX45"/>
<proteinExistence type="predicted"/>
<dbReference type="PATRIC" id="fig|547559.17.peg.338"/>
<keyword evidence="4" id="KW-1185">Reference proteome</keyword>
<reference evidence="3 5" key="3">
    <citation type="journal article" date="2014" name="PLoS Genet.">
        <title>Phylogenetically driven sequencing of extremely halophilic archaea reveals strategies for static and dynamic osmo-response.</title>
        <authorList>
            <person name="Becker E.A."/>
            <person name="Seitzer P.M."/>
            <person name="Tritt A."/>
            <person name="Larsen D."/>
            <person name="Krusor M."/>
            <person name="Yao A.I."/>
            <person name="Wu D."/>
            <person name="Madern D."/>
            <person name="Eisen J.A."/>
            <person name="Darling A.E."/>
            <person name="Facciotti M.T."/>
        </authorList>
    </citation>
    <scope>NUCLEOTIDE SEQUENCE [LARGE SCALE GENOMIC DNA]</scope>
    <source>
        <strain evidence="5">ATCC 43099 / DSM 3394 / CCM 3739 / CIP 104546 / IAM 13178 / JCM 8861 / NBRC 102185 / NCIMB 2190 / MS3</strain>
        <strain evidence="3">MS-3</strain>
    </source>
</reference>
<dbReference type="GO" id="GO:0032259">
    <property type="term" value="P:methylation"/>
    <property type="evidence" value="ECO:0007669"/>
    <property type="project" value="InterPro"/>
</dbReference>
<dbReference type="Gene3D" id="3.40.50.150">
    <property type="entry name" value="Vaccinia Virus protein VP39"/>
    <property type="match status" value="1"/>
</dbReference>
<dbReference type="EMBL" id="AOHS01000009">
    <property type="protein sequence ID" value="ELY33525.1"/>
    <property type="molecule type" value="Genomic_DNA"/>
</dbReference>
<dbReference type="InterPro" id="IPR029063">
    <property type="entry name" value="SAM-dependent_MTases_sf"/>
</dbReference>
<dbReference type="PaxDb" id="547559-Nmag_0273"/>
<gene>
    <name evidence="2" type="ordered locus">Nmag_0273</name>
    <name evidence="3" type="ORF">C500_01795</name>
</gene>
<dbReference type="KEGG" id="nmg:Nmag_0273"/>
<evidence type="ECO:0000313" key="2">
    <source>
        <dbReference type="EMBL" id="ADD03865.1"/>
    </source>
</evidence>
<dbReference type="RefSeq" id="WP_004213731.1">
    <property type="nucleotide sequence ID" value="NC_013922.1"/>
</dbReference>
<dbReference type="GO" id="GO:0003676">
    <property type="term" value="F:nucleic acid binding"/>
    <property type="evidence" value="ECO:0007669"/>
    <property type="project" value="InterPro"/>
</dbReference>
<evidence type="ECO:0000313" key="5">
    <source>
        <dbReference type="Proteomes" id="UP000011543"/>
    </source>
</evidence>
<evidence type="ECO:0000256" key="1">
    <source>
        <dbReference type="SAM" id="MobiDB-lite"/>
    </source>
</evidence>
<dbReference type="Proteomes" id="UP000001879">
    <property type="component" value="Chromosome"/>
</dbReference>
<dbReference type="SUPFAM" id="SSF53335">
    <property type="entry name" value="S-adenosyl-L-methionine-dependent methyltransferases"/>
    <property type="match status" value="1"/>
</dbReference>
<reference evidence="2 4" key="2">
    <citation type="journal article" date="2012" name="BMC Genomics">
        <title>A comparative genomics perspective on the genetic content of the alkaliphilic haloarchaeon Natrialba magadii ATCC 43099T.</title>
        <authorList>
            <person name="Siddaramappa S."/>
            <person name="Challacombe J.F."/>
            <person name="Decastro R.E."/>
            <person name="Pfeiffer F."/>
            <person name="Sastre D.E."/>
            <person name="Gimenez M.I."/>
            <person name="Paggi R.A."/>
            <person name="Detter J.C."/>
            <person name="Davenport K.W."/>
            <person name="Goodwin L.A."/>
            <person name="Kyrpides N."/>
            <person name="Tapia R."/>
            <person name="Pitluck S."/>
            <person name="Lucas S."/>
            <person name="Woyke T."/>
            <person name="Maupin-Furlow J.A."/>
        </authorList>
    </citation>
    <scope>NUCLEOTIDE SEQUENCE [LARGE SCALE GENOMIC DNA]</scope>
    <source>
        <strain evidence="2">ATCC 43099</strain>
        <strain evidence="4">ATCC 43099 / DSM 3394 / CCM 3739 / CIP 104546 / IAM 13178 / JCM 8861 / NBRC 102185 / NCIMB 2190 / MS3</strain>
    </source>
</reference>
<dbReference type="PROSITE" id="PS00092">
    <property type="entry name" value="N6_MTASE"/>
    <property type="match status" value="1"/>
</dbReference>
<feature type="region of interest" description="Disordered" evidence="1">
    <location>
        <begin position="1"/>
        <end position="28"/>
    </location>
</feature>
<dbReference type="InterPro" id="IPR002052">
    <property type="entry name" value="DNA_methylase_N6_adenine_CS"/>
</dbReference>
<protein>
    <submittedName>
        <fullName evidence="2">Uncharacterized protein</fullName>
    </submittedName>
</protein>
<dbReference type="OrthoDB" id="201629at2157"/>
<feature type="region of interest" description="Disordered" evidence="1">
    <location>
        <begin position="188"/>
        <end position="208"/>
    </location>
</feature>
<dbReference type="STRING" id="547559.Nmag_0273"/>
<evidence type="ECO:0000313" key="3">
    <source>
        <dbReference type="EMBL" id="ELY33525.1"/>
    </source>
</evidence>
<evidence type="ECO:0000313" key="4">
    <source>
        <dbReference type="Proteomes" id="UP000001879"/>
    </source>
</evidence>
<name>D3SX45_NATMM</name>
<reference evidence="4" key="1">
    <citation type="submission" date="2010-02" db="EMBL/GenBank/DDBJ databases">
        <title>Complete sequence of chromosome of Natrialba magadii ATCC 43099.</title>
        <authorList>
            <consortium name="US DOE Joint Genome Institute"/>
            <person name="Lucas S."/>
            <person name="Copeland A."/>
            <person name="Lapidus A."/>
            <person name="Cheng J.-F."/>
            <person name="Bruce D."/>
            <person name="Goodwin L."/>
            <person name="Pitluck S."/>
            <person name="Davenport K."/>
            <person name="Saunders E."/>
            <person name="Detter J.C."/>
            <person name="Han C."/>
            <person name="Tapia R."/>
            <person name="Land M."/>
            <person name="Hauser L."/>
            <person name="Kyrpides N."/>
            <person name="Mikhailova N."/>
            <person name="De Castro R.E."/>
            <person name="Maupin-Furlow J.A."/>
            <person name="Woyke T."/>
        </authorList>
    </citation>
    <scope>NUCLEOTIDE SEQUENCE [LARGE SCALE GENOMIC DNA]</scope>
    <source>
        <strain evidence="4">ATCC 43099 / DSM 3394 / CCM 3739 / CIP 104546 / IAM 13178 / JCM 8861 / NBRC 102185 / NCIMB 2190 / MS3</strain>
    </source>
</reference>
<feature type="compositionally biased region" description="Basic and acidic residues" evidence="1">
    <location>
        <begin position="199"/>
        <end position="208"/>
    </location>
</feature>
<dbReference type="GeneID" id="8823094"/>
<organism evidence="2 4">
    <name type="scientific">Natrialba magadii (strain ATCC 43099 / DSM 3394 / CCM 3739 / CIP 104546 / IAM 13178 / JCM 8861 / NBRC 102185 / NCIMB 2190 / MS3)</name>
    <name type="common">Natronobacterium magadii</name>
    <dbReference type="NCBI Taxonomy" id="547559"/>
    <lineage>
        <taxon>Archaea</taxon>
        <taxon>Methanobacteriati</taxon>
        <taxon>Methanobacteriota</taxon>
        <taxon>Stenosarchaea group</taxon>
        <taxon>Halobacteria</taxon>
        <taxon>Halobacteriales</taxon>
        <taxon>Natrialbaceae</taxon>
        <taxon>Natrialba</taxon>
    </lineage>
</organism>
<dbReference type="eggNOG" id="arCOG13171">
    <property type="taxonomic scope" value="Archaea"/>
</dbReference>
<dbReference type="GO" id="GO:0008168">
    <property type="term" value="F:methyltransferase activity"/>
    <property type="evidence" value="ECO:0007669"/>
    <property type="project" value="InterPro"/>
</dbReference>